<sequence>MSRDRARSLALAQDGLITRRQALAAGMSPDAVRHALRPGGPWTRVLPGIYAAFNGPLGSSHRRRAAVLHGGPGAAISGAWACELNGLRYGPPAGDAVDVLVPAPSGRRDLGFVRICRTTRMPRARWWIDEDVVDVPLDVLLDRLDETPAPGAVPIVPAARAVVETVVRSALLPAGWQPVCRSPDGCPGCWDEPDLHRTLALRNVRALMCEVVQRRRAALTALRAEVAAAPRRGGALARFAMKDIEAGCRSAPECELRDLVGASRVLPEPRWNQVLPGHRGIHPDACWQRARLVVEVDSRSFHGFGDAPARTEERRARYAALSWRVLPVSPARLRSEPAAVLREIEAAYLAGNR</sequence>
<dbReference type="AlphaFoldDB" id="A0A1H5ILB3"/>
<gene>
    <name evidence="1" type="ORF">SAMN04488561_1238</name>
</gene>
<proteinExistence type="predicted"/>
<dbReference type="EMBL" id="FNUC01000003">
    <property type="protein sequence ID" value="SEE41026.1"/>
    <property type="molecule type" value="Genomic_DNA"/>
</dbReference>
<dbReference type="STRING" id="561176.SAMN04488561_1238"/>
<dbReference type="RefSeq" id="WP_069113235.1">
    <property type="nucleotide sequence ID" value="NZ_FNUC01000003.1"/>
</dbReference>
<protein>
    <recommendedName>
        <fullName evidence="3">Transcriptional regulator, AbiEi antitoxin, Type IV TA system</fullName>
    </recommendedName>
</protein>
<organism evidence="1 2">
    <name type="scientific">Jiangella alba</name>
    <dbReference type="NCBI Taxonomy" id="561176"/>
    <lineage>
        <taxon>Bacteria</taxon>
        <taxon>Bacillati</taxon>
        <taxon>Actinomycetota</taxon>
        <taxon>Actinomycetes</taxon>
        <taxon>Jiangellales</taxon>
        <taxon>Jiangellaceae</taxon>
        <taxon>Jiangella</taxon>
    </lineage>
</organism>
<dbReference type="Proteomes" id="UP000181980">
    <property type="component" value="Unassembled WGS sequence"/>
</dbReference>
<dbReference type="OrthoDB" id="4870610at2"/>
<evidence type="ECO:0000313" key="1">
    <source>
        <dbReference type="EMBL" id="SEE41026.1"/>
    </source>
</evidence>
<evidence type="ECO:0000313" key="2">
    <source>
        <dbReference type="Proteomes" id="UP000181980"/>
    </source>
</evidence>
<evidence type="ECO:0008006" key="3">
    <source>
        <dbReference type="Google" id="ProtNLM"/>
    </source>
</evidence>
<accession>A0A1H5ILB3</accession>
<name>A0A1H5ILB3_9ACTN</name>
<reference evidence="2" key="1">
    <citation type="submission" date="2016-10" db="EMBL/GenBank/DDBJ databases">
        <authorList>
            <person name="Varghese N."/>
            <person name="Submissions S."/>
        </authorList>
    </citation>
    <scope>NUCLEOTIDE SEQUENCE [LARGE SCALE GENOMIC DNA]</scope>
    <source>
        <strain evidence="2">DSM 45237</strain>
    </source>
</reference>
<keyword evidence="2" id="KW-1185">Reference proteome</keyword>